<evidence type="ECO:0000313" key="3">
    <source>
        <dbReference type="Proteomes" id="UP000069620"/>
    </source>
</evidence>
<organism evidence="2 3">
    <name type="scientific">Mycolicibacterium brisbanense</name>
    <dbReference type="NCBI Taxonomy" id="146020"/>
    <lineage>
        <taxon>Bacteria</taxon>
        <taxon>Bacillati</taxon>
        <taxon>Actinomycetota</taxon>
        <taxon>Actinomycetes</taxon>
        <taxon>Mycobacteriales</taxon>
        <taxon>Mycobacteriaceae</taxon>
        <taxon>Mycolicibacterium</taxon>
    </lineage>
</organism>
<reference evidence="3" key="1">
    <citation type="journal article" date="2016" name="Genome Announc.">
        <title>Draft Genome Sequences of Five Rapidly Growing Mycobacterium Species, M. thermoresistibile, M. fortuitum subsp. acetamidolyticum, M. canariasense, M. brisbanense, and M. novocastrense.</title>
        <authorList>
            <person name="Katahira K."/>
            <person name="Ogura Y."/>
            <person name="Gotoh Y."/>
            <person name="Hayashi T."/>
        </authorList>
    </citation>
    <scope>NUCLEOTIDE SEQUENCE [LARGE SCALE GENOMIC DNA]</scope>
    <source>
        <strain evidence="3">JCM15654</strain>
    </source>
</reference>
<protein>
    <recommendedName>
        <fullName evidence="4">Terminase small subunit</fullName>
    </recommendedName>
</protein>
<dbReference type="RefSeq" id="WP_062832233.1">
    <property type="nucleotide sequence ID" value="NZ_BCSX01000056.1"/>
</dbReference>
<feature type="region of interest" description="Disordered" evidence="1">
    <location>
        <begin position="72"/>
        <end position="99"/>
    </location>
</feature>
<evidence type="ECO:0000256" key="1">
    <source>
        <dbReference type="SAM" id="MobiDB-lite"/>
    </source>
</evidence>
<proteinExistence type="predicted"/>
<dbReference type="EMBL" id="BCSX01000056">
    <property type="protein sequence ID" value="GAS92678.1"/>
    <property type="molecule type" value="Genomic_DNA"/>
</dbReference>
<dbReference type="Proteomes" id="UP000069620">
    <property type="component" value="Unassembled WGS sequence"/>
</dbReference>
<feature type="compositionally biased region" description="Basic and acidic residues" evidence="1">
    <location>
        <begin position="90"/>
        <end position="99"/>
    </location>
</feature>
<name>A0A100W6T0_9MYCO</name>
<evidence type="ECO:0000313" key="2">
    <source>
        <dbReference type="EMBL" id="GAS92678.1"/>
    </source>
</evidence>
<dbReference type="AlphaFoldDB" id="A0A100W6T0"/>
<sequence length="99" mass="10874">MTDSPLRLVTAADKPEPKKKPDTLSEAAEQGERDLLVMMRDTIANRIDAGPPPHTLAPLMRQLREIDKEIRSLDARAEHEAKSSGANEPVSDKFDASAI</sequence>
<feature type="region of interest" description="Disordered" evidence="1">
    <location>
        <begin position="1"/>
        <end position="32"/>
    </location>
</feature>
<dbReference type="STRING" id="146020.RMCB_6774"/>
<feature type="compositionally biased region" description="Basic and acidic residues" evidence="1">
    <location>
        <begin position="13"/>
        <end position="23"/>
    </location>
</feature>
<comment type="caution">
    <text evidence="2">The sequence shown here is derived from an EMBL/GenBank/DDBJ whole genome shotgun (WGS) entry which is preliminary data.</text>
</comment>
<keyword evidence="3" id="KW-1185">Reference proteome</keyword>
<gene>
    <name evidence="2" type="ORF">RMCB_6774</name>
</gene>
<dbReference type="OrthoDB" id="10012272at2"/>
<evidence type="ECO:0008006" key="4">
    <source>
        <dbReference type="Google" id="ProtNLM"/>
    </source>
</evidence>
<reference evidence="3" key="2">
    <citation type="submission" date="2016-02" db="EMBL/GenBank/DDBJ databases">
        <title>Draft genome sequence of five rapidly growing Mycobacterium species.</title>
        <authorList>
            <person name="Katahira K."/>
            <person name="Gotou Y."/>
            <person name="Iida K."/>
            <person name="Ogura Y."/>
            <person name="Hayashi T."/>
        </authorList>
    </citation>
    <scope>NUCLEOTIDE SEQUENCE [LARGE SCALE GENOMIC DNA]</scope>
    <source>
        <strain evidence="3">JCM15654</strain>
    </source>
</reference>
<accession>A0A100W6T0</accession>
<feature type="compositionally biased region" description="Basic and acidic residues" evidence="1">
    <location>
        <begin position="72"/>
        <end position="82"/>
    </location>
</feature>